<comment type="caution">
    <text evidence="7">The sequence shown here is derived from an EMBL/GenBank/DDBJ whole genome shotgun (WGS) entry which is preliminary data.</text>
</comment>
<dbReference type="Pfam" id="PF08392">
    <property type="entry name" value="FAE1_CUT1_RppA"/>
    <property type="match status" value="2"/>
</dbReference>
<feature type="domain" description="FAE" evidence="6">
    <location>
        <begin position="81"/>
        <end position="228"/>
    </location>
</feature>
<keyword evidence="8" id="KW-1185">Reference proteome</keyword>
<dbReference type="PANTHER" id="PTHR31561">
    <property type="entry name" value="3-KETOACYL-COA SYNTHASE"/>
    <property type="match status" value="1"/>
</dbReference>
<keyword evidence="3" id="KW-0808">Transferase</keyword>
<proteinExistence type="inferred from homology"/>
<organism evidence="7 8">
    <name type="scientific">Brassica carinata</name>
    <name type="common">Ethiopian mustard</name>
    <name type="synonym">Abyssinian cabbage</name>
    <dbReference type="NCBI Taxonomy" id="52824"/>
    <lineage>
        <taxon>Eukaryota</taxon>
        <taxon>Viridiplantae</taxon>
        <taxon>Streptophyta</taxon>
        <taxon>Embryophyta</taxon>
        <taxon>Tracheophyta</taxon>
        <taxon>Spermatophyta</taxon>
        <taxon>Magnoliopsida</taxon>
        <taxon>eudicotyledons</taxon>
        <taxon>Gunneridae</taxon>
        <taxon>Pentapetalae</taxon>
        <taxon>rosids</taxon>
        <taxon>malvids</taxon>
        <taxon>Brassicales</taxon>
        <taxon>Brassicaceae</taxon>
        <taxon>Brassiceae</taxon>
        <taxon>Brassica</taxon>
    </lineage>
</organism>
<keyword evidence="5" id="KW-1133">Transmembrane helix</keyword>
<dbReference type="OrthoDB" id="329835at2759"/>
<dbReference type="GO" id="GO:0016020">
    <property type="term" value="C:membrane"/>
    <property type="evidence" value="ECO:0007669"/>
    <property type="project" value="InterPro"/>
</dbReference>
<dbReference type="InterPro" id="IPR013601">
    <property type="entry name" value="FAE1_typ3_polyketide_synth"/>
</dbReference>
<feature type="domain" description="FAE" evidence="6">
    <location>
        <begin position="230"/>
        <end position="347"/>
    </location>
</feature>
<comment type="catalytic activity">
    <reaction evidence="2">
        <text>a very-long-chain acyl-CoA + malonyl-CoA + H(+) = a very-long-chain 3-oxoacyl-CoA + CO2 + CoA</text>
        <dbReference type="Rhea" id="RHEA:32727"/>
        <dbReference type="ChEBI" id="CHEBI:15378"/>
        <dbReference type="ChEBI" id="CHEBI:16526"/>
        <dbReference type="ChEBI" id="CHEBI:57287"/>
        <dbReference type="ChEBI" id="CHEBI:57384"/>
        <dbReference type="ChEBI" id="CHEBI:90725"/>
        <dbReference type="ChEBI" id="CHEBI:90736"/>
        <dbReference type="EC" id="2.3.1.199"/>
    </reaction>
</comment>
<feature type="active site" evidence="4">
    <location>
        <position position="396"/>
    </location>
</feature>
<dbReference type="GO" id="GO:0009922">
    <property type="term" value="F:fatty acid elongase activity"/>
    <property type="evidence" value="ECO:0007669"/>
    <property type="project" value="UniProtKB-EC"/>
</dbReference>
<keyword evidence="1 3" id="KW-0012">Acyltransferase</keyword>
<keyword evidence="5" id="KW-0812">Transmembrane</keyword>
<evidence type="ECO:0000256" key="4">
    <source>
        <dbReference type="PIRSR" id="PIRSR036417-1"/>
    </source>
</evidence>
<dbReference type="AlphaFoldDB" id="A0A8X7R401"/>
<feature type="transmembrane region" description="Helical" evidence="5">
    <location>
        <begin position="63"/>
        <end position="83"/>
    </location>
</feature>
<dbReference type="PIRSF" id="PIRSF036417">
    <property type="entry name" value="3-ktacl-CoA_syn"/>
    <property type="match status" value="1"/>
</dbReference>
<evidence type="ECO:0000259" key="6">
    <source>
        <dbReference type="Pfam" id="PF08392"/>
    </source>
</evidence>
<evidence type="ECO:0000313" key="7">
    <source>
        <dbReference type="EMBL" id="KAG2281212.1"/>
    </source>
</evidence>
<feature type="active site" evidence="4">
    <location>
        <position position="225"/>
    </location>
</feature>
<feature type="transmembrane region" description="Helical" evidence="5">
    <location>
        <begin position="21"/>
        <end position="43"/>
    </location>
</feature>
<dbReference type="GO" id="GO:0006633">
    <property type="term" value="P:fatty acid biosynthetic process"/>
    <property type="evidence" value="ECO:0007669"/>
    <property type="project" value="InterPro"/>
</dbReference>
<feature type="active site" evidence="4">
    <location>
        <position position="392"/>
    </location>
</feature>
<evidence type="ECO:0000256" key="5">
    <source>
        <dbReference type="SAM" id="Phobius"/>
    </source>
</evidence>
<protein>
    <recommendedName>
        <fullName evidence="3">3-ketoacyl-CoA synthase</fullName>
        <ecNumber evidence="3">2.3.1.-</ecNumber>
    </recommendedName>
</protein>
<sequence length="456" mass="52028">MPQGLMPEFSTSVKLKYVKLGYQYLVNHFLSLLLIPIMAIITVELLQMGPEEILNVWKSLHFDLVQVLCSSFVVIFISTVYFMSKPRTVYLVDYSCYKPPVTCRVPFATFMEYSRLFLNDKPKRVEFQKRILERSGLGEETCLPPAIHSIPPTPTMDEARSEAQMVIFSAMDDFFKKTGIMPKDIVILIVNFSLFSPTPSLSAMVINKYKLSSNIKSFNLSRIGCNAGPTEIITPNHYKGNGRAIMLPNCLFRMGSVAILMSNRRSDRWRAKYKLSHLVRTHRGADDKSYYCVYEQEDKDGNIGINLSNDLMAIAGEALKANITTIGTLVVPASEQLLFLLSLIGHKIFNPKWKPYIPDFKLAFEHFCIHAFTQKNLQLSGEHVEASRMTLHRFGNTSCSSLWYELSYIESKGRMRRGYRVWQIAFGSGFKCNYADGPRSDCIDRYPVFIPEVVKL</sequence>
<feature type="active site" evidence="4">
    <location>
        <position position="282"/>
    </location>
</feature>
<dbReference type="Proteomes" id="UP000886595">
    <property type="component" value="Unassembled WGS sequence"/>
</dbReference>
<dbReference type="Gene3D" id="3.40.47.10">
    <property type="match status" value="2"/>
</dbReference>
<comment type="pathway">
    <text evidence="3">Lipid metabolism; fatty acid biosynthesis.</text>
</comment>
<comment type="similarity">
    <text evidence="3">Belongs to the thiolase-like superfamily. Chalcone/stilbene synthases family.</text>
</comment>
<keyword evidence="5" id="KW-0472">Membrane</keyword>
<name>A0A8X7R401_BRACI</name>
<feature type="active site" evidence="4">
    <location>
        <position position="366"/>
    </location>
</feature>
<feature type="active site" evidence="4">
    <location>
        <position position="370"/>
    </location>
</feature>
<dbReference type="InterPro" id="IPR016039">
    <property type="entry name" value="Thiolase-like"/>
</dbReference>
<evidence type="ECO:0000313" key="8">
    <source>
        <dbReference type="Proteomes" id="UP000886595"/>
    </source>
</evidence>
<dbReference type="EC" id="2.3.1.-" evidence="3"/>
<reference evidence="7 8" key="1">
    <citation type="submission" date="2020-02" db="EMBL/GenBank/DDBJ databases">
        <authorList>
            <person name="Ma Q."/>
            <person name="Huang Y."/>
            <person name="Song X."/>
            <person name="Pei D."/>
        </authorList>
    </citation>
    <scope>NUCLEOTIDE SEQUENCE [LARGE SCALE GENOMIC DNA]</scope>
    <source>
        <strain evidence="7">Sxm20200214</strain>
        <tissue evidence="7">Leaf</tissue>
    </source>
</reference>
<evidence type="ECO:0000256" key="1">
    <source>
        <dbReference type="ARBA" id="ARBA00023315"/>
    </source>
</evidence>
<gene>
    <name evidence="7" type="ORF">Bca52824_052432</name>
</gene>
<dbReference type="SUPFAM" id="SSF53901">
    <property type="entry name" value="Thiolase-like"/>
    <property type="match status" value="2"/>
</dbReference>
<feature type="transmembrane region" description="Helical" evidence="5">
    <location>
        <begin position="185"/>
        <end position="206"/>
    </location>
</feature>
<evidence type="ECO:0000256" key="2">
    <source>
        <dbReference type="ARBA" id="ARBA00047375"/>
    </source>
</evidence>
<accession>A0A8X7R401</accession>
<dbReference type="EMBL" id="JAAMPC010000011">
    <property type="protein sequence ID" value="KAG2281212.1"/>
    <property type="molecule type" value="Genomic_DNA"/>
</dbReference>
<evidence type="ECO:0000256" key="3">
    <source>
        <dbReference type="PIRNR" id="PIRNR036417"/>
    </source>
</evidence>
<dbReference type="CDD" id="cd00831">
    <property type="entry name" value="CHS_like"/>
    <property type="match status" value="1"/>
</dbReference>
<dbReference type="InterPro" id="IPR012392">
    <property type="entry name" value="3-ktacl-CoA_syn"/>
</dbReference>